<sequence>MSIFRKKEITVPVNDSGGMKKNLKTMDLIFLGIGAVVGTGIFVVTGVAAERYAGPGLVLSFLVAAAAIILSGLCYAEFASRIPVIGGPYAYMYVVFGEIVAWMTGWMIICEFFLAVSSVASGWSGYVHGFLDSLGFSLPQALSGAYNPTNGTYIDLIAMLVVVAVTFWVSLEAKTALRLNNLMVFVKFGIILLFVLVGIFYVKPTNWQPFIPYGFSGVFSGAALVFFAFLGFDAVSMAAEEVKNPKKDIPKGIIGSIIISTLLYIVVTLVLTGIVPFTDLGVKDPVAFAMRFINHGAIATIISVGAILTLLTVTIAMMYSLARVIYAISKDGLLPQFMSKIDEKRHTPKNATYVAGFLAMVFAGVVPMEMLAELTNIVTLFYLMFLALGIIKLRTMKGEPQAGEFKVPLVPVLPLISIVVCAALMFQLSLATWQVFGIAVVIGLAIYFFYGRHHSIVRFETKE</sequence>
<feature type="transmembrane region" description="Helical" evidence="6">
    <location>
        <begin position="350"/>
        <end position="368"/>
    </location>
</feature>
<evidence type="ECO:0000256" key="1">
    <source>
        <dbReference type="ARBA" id="ARBA00004141"/>
    </source>
</evidence>
<evidence type="ECO:0000256" key="5">
    <source>
        <dbReference type="ARBA" id="ARBA00023136"/>
    </source>
</evidence>
<feature type="transmembrane region" description="Helical" evidence="6">
    <location>
        <begin position="152"/>
        <end position="170"/>
    </location>
</feature>
<comment type="caution">
    <text evidence="7">The sequence shown here is derived from an EMBL/GenBank/DDBJ whole genome shotgun (WGS) entry which is preliminary data.</text>
</comment>
<feature type="transmembrane region" description="Helical" evidence="6">
    <location>
        <begin position="297"/>
        <end position="329"/>
    </location>
</feature>
<gene>
    <name evidence="7" type="ORF">HMPREF9498_00147</name>
</gene>
<evidence type="ECO:0000256" key="4">
    <source>
        <dbReference type="ARBA" id="ARBA00022989"/>
    </source>
</evidence>
<dbReference type="EMBL" id="AEBR01000005">
    <property type="protein sequence ID" value="EFM84172.1"/>
    <property type="molecule type" value="Genomic_DNA"/>
</dbReference>
<dbReference type="HOGENOM" id="CLU_007946_15_12_9"/>
<reference evidence="7 8" key="1">
    <citation type="submission" date="2010-07" db="EMBL/GenBank/DDBJ databases">
        <authorList>
            <person name="Sid Ahmed O."/>
        </authorList>
    </citation>
    <scope>NUCLEOTIDE SEQUENCE [LARGE SCALE GENOMIC DNA]</scope>
    <source>
        <strain evidence="7 8">TX4248</strain>
    </source>
</reference>
<keyword evidence="4 6" id="KW-1133">Transmembrane helix</keyword>
<dbReference type="InterPro" id="IPR002293">
    <property type="entry name" value="AA/rel_permease1"/>
</dbReference>
<organism evidence="7 8">
    <name type="scientific">Enterococcus faecalis TX4248</name>
    <dbReference type="NCBI Taxonomy" id="749495"/>
    <lineage>
        <taxon>Bacteria</taxon>
        <taxon>Bacillati</taxon>
        <taxon>Bacillota</taxon>
        <taxon>Bacilli</taxon>
        <taxon>Lactobacillales</taxon>
        <taxon>Enterococcaceae</taxon>
        <taxon>Enterococcus</taxon>
    </lineage>
</organism>
<evidence type="ECO:0000313" key="8">
    <source>
        <dbReference type="Proteomes" id="UP000004846"/>
    </source>
</evidence>
<feature type="transmembrane region" description="Helical" evidence="6">
    <location>
        <begin position="28"/>
        <end position="49"/>
    </location>
</feature>
<evidence type="ECO:0000313" key="7">
    <source>
        <dbReference type="EMBL" id="EFM84172.1"/>
    </source>
</evidence>
<dbReference type="PANTHER" id="PTHR43243">
    <property type="entry name" value="INNER MEMBRANE TRANSPORTER YGJI-RELATED"/>
    <property type="match status" value="1"/>
</dbReference>
<evidence type="ECO:0000256" key="2">
    <source>
        <dbReference type="ARBA" id="ARBA00022448"/>
    </source>
</evidence>
<dbReference type="RefSeq" id="WP_002364708.1">
    <property type="nucleotide sequence ID" value="NZ_GL454411.1"/>
</dbReference>
<feature type="transmembrane region" description="Helical" evidence="6">
    <location>
        <begin position="55"/>
        <end position="78"/>
    </location>
</feature>
<dbReference type="Gene3D" id="1.20.1740.10">
    <property type="entry name" value="Amino acid/polyamine transporter I"/>
    <property type="match status" value="1"/>
</dbReference>
<dbReference type="AlphaFoldDB" id="A0A125W9C7"/>
<feature type="transmembrane region" description="Helical" evidence="6">
    <location>
        <begin position="90"/>
        <end position="116"/>
    </location>
</feature>
<feature type="transmembrane region" description="Helical" evidence="6">
    <location>
        <begin position="253"/>
        <end position="277"/>
    </location>
</feature>
<protein>
    <submittedName>
        <fullName evidence="7">Amino acid permease</fullName>
    </submittedName>
</protein>
<keyword evidence="2" id="KW-0813">Transport</keyword>
<feature type="transmembrane region" description="Helical" evidence="6">
    <location>
        <begin position="374"/>
        <end position="393"/>
    </location>
</feature>
<evidence type="ECO:0000256" key="3">
    <source>
        <dbReference type="ARBA" id="ARBA00022692"/>
    </source>
</evidence>
<feature type="transmembrane region" description="Helical" evidence="6">
    <location>
        <begin position="432"/>
        <end position="450"/>
    </location>
</feature>
<keyword evidence="3 6" id="KW-0812">Transmembrane</keyword>
<dbReference type="GO" id="GO:0016020">
    <property type="term" value="C:membrane"/>
    <property type="evidence" value="ECO:0007669"/>
    <property type="project" value="UniProtKB-SubCell"/>
</dbReference>
<dbReference type="Proteomes" id="UP000004846">
    <property type="component" value="Unassembled WGS sequence"/>
</dbReference>
<feature type="transmembrane region" description="Helical" evidence="6">
    <location>
        <begin position="213"/>
        <end position="232"/>
    </location>
</feature>
<proteinExistence type="predicted"/>
<feature type="transmembrane region" description="Helical" evidence="6">
    <location>
        <begin position="182"/>
        <end position="201"/>
    </location>
</feature>
<dbReference type="Pfam" id="PF13520">
    <property type="entry name" value="AA_permease_2"/>
    <property type="match status" value="1"/>
</dbReference>
<keyword evidence="5 6" id="KW-0472">Membrane</keyword>
<comment type="subcellular location">
    <subcellularLocation>
        <location evidence="1">Membrane</location>
        <topology evidence="1">Multi-pass membrane protein</topology>
    </subcellularLocation>
</comment>
<accession>A0A125W9C7</accession>
<dbReference type="GO" id="GO:0015171">
    <property type="term" value="F:amino acid transmembrane transporter activity"/>
    <property type="evidence" value="ECO:0007669"/>
    <property type="project" value="TreeGrafter"/>
</dbReference>
<evidence type="ECO:0000256" key="6">
    <source>
        <dbReference type="SAM" id="Phobius"/>
    </source>
</evidence>
<name>A0A125W9C7_ENTFL</name>
<feature type="transmembrane region" description="Helical" evidence="6">
    <location>
        <begin position="405"/>
        <end position="426"/>
    </location>
</feature>
<dbReference type="PIRSF" id="PIRSF006060">
    <property type="entry name" value="AA_transporter"/>
    <property type="match status" value="1"/>
</dbReference>
<dbReference type="PANTHER" id="PTHR43243:SF4">
    <property type="entry name" value="CATIONIC AMINO ACID TRANSPORTER 4"/>
    <property type="match status" value="1"/>
</dbReference>